<dbReference type="Proteomes" id="UP000285326">
    <property type="component" value="Unassembled WGS sequence"/>
</dbReference>
<gene>
    <name evidence="3" type="ORF">GcM1_02656</name>
</gene>
<evidence type="ECO:0000313" key="3">
    <source>
        <dbReference type="EMBL" id="RKF75372.1"/>
    </source>
</evidence>
<feature type="chain" id="PRO_5019002964" description="Secreted effector protein" evidence="2">
    <location>
        <begin position="23"/>
        <end position="245"/>
    </location>
</feature>
<accession>A0A420ILG8</accession>
<dbReference type="EMBL" id="MCBS01023452">
    <property type="protein sequence ID" value="RKF75372.1"/>
    <property type="molecule type" value="Genomic_DNA"/>
</dbReference>
<protein>
    <recommendedName>
        <fullName evidence="5">Secreted effector protein</fullName>
    </recommendedName>
</protein>
<feature type="signal peptide" evidence="2">
    <location>
        <begin position="1"/>
        <end position="22"/>
    </location>
</feature>
<dbReference type="AlphaFoldDB" id="A0A420ILG8"/>
<evidence type="ECO:0000313" key="4">
    <source>
        <dbReference type="Proteomes" id="UP000285326"/>
    </source>
</evidence>
<feature type="compositionally biased region" description="Polar residues" evidence="1">
    <location>
        <begin position="178"/>
        <end position="190"/>
    </location>
</feature>
<evidence type="ECO:0000256" key="1">
    <source>
        <dbReference type="SAM" id="MobiDB-lite"/>
    </source>
</evidence>
<reference evidence="3 4" key="1">
    <citation type="journal article" date="2018" name="BMC Genomics">
        <title>Comparative genome analyses reveal sequence features reflecting distinct modes of host-adaptation between dicot and monocot powdery mildew.</title>
        <authorList>
            <person name="Wu Y."/>
            <person name="Ma X."/>
            <person name="Pan Z."/>
            <person name="Kale S.D."/>
            <person name="Song Y."/>
            <person name="King H."/>
            <person name="Zhang Q."/>
            <person name="Presley C."/>
            <person name="Deng X."/>
            <person name="Wei C.I."/>
            <person name="Xiao S."/>
        </authorList>
    </citation>
    <scope>NUCLEOTIDE SEQUENCE [LARGE SCALE GENOMIC DNA]</scope>
    <source>
        <strain evidence="3">UMSG1</strain>
    </source>
</reference>
<organism evidence="3 4">
    <name type="scientific">Golovinomyces cichoracearum</name>
    <dbReference type="NCBI Taxonomy" id="62708"/>
    <lineage>
        <taxon>Eukaryota</taxon>
        <taxon>Fungi</taxon>
        <taxon>Dikarya</taxon>
        <taxon>Ascomycota</taxon>
        <taxon>Pezizomycotina</taxon>
        <taxon>Leotiomycetes</taxon>
        <taxon>Erysiphales</taxon>
        <taxon>Erysiphaceae</taxon>
        <taxon>Golovinomyces</taxon>
    </lineage>
</organism>
<proteinExistence type="predicted"/>
<name>A0A420ILG8_9PEZI</name>
<evidence type="ECO:0008006" key="5">
    <source>
        <dbReference type="Google" id="ProtNLM"/>
    </source>
</evidence>
<evidence type="ECO:0000256" key="2">
    <source>
        <dbReference type="SAM" id="SignalP"/>
    </source>
</evidence>
<sequence length="245" mass="27420">MKGSTLSSVLCTMAFSLGTSLASSSPLEKRNDDAVSVFDPPGLATRVLQCDKNFYTKMDTYATVGHALTSGNGKGRKRWCRSGMCVTFPALFSNKQILFRVQGPYDMFPVNPDGKQYMGVYNKEYVVAGVVKKGPLGYSKCLYNDRILPPRTPFMNRMRTKFNEITRNPFARKKQEDTTTTGPAKSSFSKLNSFAKNKQQEVRVGQQPQESQLVPNLLPIYEDAVGIENGFSMVGSRFRERYTNP</sequence>
<feature type="region of interest" description="Disordered" evidence="1">
    <location>
        <begin position="169"/>
        <end position="190"/>
    </location>
</feature>
<comment type="caution">
    <text evidence="3">The sequence shown here is derived from an EMBL/GenBank/DDBJ whole genome shotgun (WGS) entry which is preliminary data.</text>
</comment>
<keyword evidence="2" id="KW-0732">Signal</keyword>